<reference evidence="3 4" key="1">
    <citation type="submission" date="2006-08" db="EMBL/GenBank/DDBJ databases">
        <title>Complete sequence of Maricaulis maris MCS10.</title>
        <authorList>
            <consortium name="US DOE Joint Genome Institute"/>
            <person name="Copeland A."/>
            <person name="Lucas S."/>
            <person name="Lapidus A."/>
            <person name="Barry K."/>
            <person name="Detter J.C."/>
            <person name="Glavina del Rio T."/>
            <person name="Hammon N."/>
            <person name="Israni S."/>
            <person name="Dalin E."/>
            <person name="Tice H."/>
            <person name="Pitluck S."/>
            <person name="Saunders E."/>
            <person name="Brettin T."/>
            <person name="Bruce D."/>
            <person name="Han C."/>
            <person name="Tapia R."/>
            <person name="Gilna P."/>
            <person name="Schmutz J."/>
            <person name="Larimer F."/>
            <person name="Land M."/>
            <person name="Hauser L."/>
            <person name="Kyrpides N."/>
            <person name="Mikhailova N."/>
            <person name="Viollier P."/>
            <person name="Stephens C."/>
            <person name="Richardson P."/>
        </authorList>
    </citation>
    <scope>NUCLEOTIDE SEQUENCE [LARGE SCALE GENOMIC DNA]</scope>
    <source>
        <strain evidence="3 4">MCS10</strain>
    </source>
</reference>
<keyword evidence="1" id="KW-0472">Membrane</keyword>
<feature type="transmembrane region" description="Helical" evidence="1">
    <location>
        <begin position="20"/>
        <end position="39"/>
    </location>
</feature>
<dbReference type="RefSeq" id="WP_011644532.1">
    <property type="nucleotide sequence ID" value="NC_008347.1"/>
</dbReference>
<dbReference type="Pfam" id="PF13400">
    <property type="entry name" value="Tad"/>
    <property type="match status" value="1"/>
</dbReference>
<protein>
    <submittedName>
        <fullName evidence="3">Flp pilus assembly protein TadG</fullName>
    </submittedName>
</protein>
<keyword evidence="1" id="KW-1133">Transmembrane helix</keyword>
<keyword evidence="4" id="KW-1185">Reference proteome</keyword>
<organism evidence="3 4">
    <name type="scientific">Maricaulis maris (strain MCS10)</name>
    <name type="common">Caulobacter maris</name>
    <dbReference type="NCBI Taxonomy" id="394221"/>
    <lineage>
        <taxon>Bacteria</taxon>
        <taxon>Pseudomonadati</taxon>
        <taxon>Pseudomonadota</taxon>
        <taxon>Alphaproteobacteria</taxon>
        <taxon>Maricaulales</taxon>
        <taxon>Maricaulaceae</taxon>
        <taxon>Maricaulis</taxon>
    </lineage>
</organism>
<evidence type="ECO:0000313" key="3">
    <source>
        <dbReference type="EMBL" id="ABI66888.1"/>
    </source>
</evidence>
<dbReference type="Proteomes" id="UP000001964">
    <property type="component" value="Chromosome"/>
</dbReference>
<dbReference type="OrthoDB" id="7522752at2"/>
<evidence type="ECO:0000313" key="4">
    <source>
        <dbReference type="Proteomes" id="UP000001964"/>
    </source>
</evidence>
<dbReference type="KEGG" id="mmr:Mmar10_2602"/>
<sequence length="500" mass="54755" precursor="true">MWRQLLDRLAAFPRNRRGNVAMLFSLMLIPITVLSGGAVDINQALNARARLSAALDAAALAVGVHTSVSETEAAGIASEFIAANYPDRELGLVGNIVVQLDPDQDRVTVGAESRVETIVLGLIGIEYITVHWESEVQRARSSLELVMVLDNTGSMGGSKISSLRSAGLLLTDILFDGADPNRLKIGLVPFSATVNVGTWHERAWWLDANAQSPLHAENFDPAANRWDLYDSLQNRAWEGCVEARAIPHDIEDTAPDTGYPETLFLPYFAPDESNYANNAGYANSYLNDGMGGSNERARMRNTPKYTNAWINSSSRGPEWGCTARPITPLTNQRNVIDDAIEDMIASGTTNIPIGISWGVRVLSPGMPFTEGVSYDEEGTIKAMVVLTDGENYLDGRNNPNYSHYSGYGYMRDGRLGIQTSSDSTIRNALNDRTEAACEYAKSLGIRVYTITFQVNSSSTRDMMRDCATHPTLYFDSPSDDALRSAFEMIAGDLTNLRLSR</sequence>
<feature type="domain" description="Putative Flp pilus-assembly TadG-like N-terminal" evidence="2">
    <location>
        <begin position="18"/>
        <end position="63"/>
    </location>
</feature>
<gene>
    <name evidence="3" type="ordered locus">Mmar10_2602</name>
</gene>
<name>Q0ALF5_MARMM</name>
<dbReference type="HOGENOM" id="CLU_026005_0_0_5"/>
<dbReference type="Gene3D" id="3.40.50.410">
    <property type="entry name" value="von Willebrand factor, type A domain"/>
    <property type="match status" value="1"/>
</dbReference>
<dbReference type="InterPro" id="IPR036465">
    <property type="entry name" value="vWFA_dom_sf"/>
</dbReference>
<dbReference type="eggNOG" id="COG4961">
    <property type="taxonomic scope" value="Bacteria"/>
</dbReference>
<proteinExistence type="predicted"/>
<accession>Q0ALF5</accession>
<dbReference type="SUPFAM" id="SSF53300">
    <property type="entry name" value="vWA-like"/>
    <property type="match status" value="1"/>
</dbReference>
<keyword evidence="1" id="KW-0812">Transmembrane</keyword>
<dbReference type="AlphaFoldDB" id="Q0ALF5"/>
<dbReference type="EMBL" id="CP000449">
    <property type="protein sequence ID" value="ABI66888.1"/>
    <property type="molecule type" value="Genomic_DNA"/>
</dbReference>
<evidence type="ECO:0000256" key="1">
    <source>
        <dbReference type="SAM" id="Phobius"/>
    </source>
</evidence>
<dbReference type="InterPro" id="IPR028087">
    <property type="entry name" value="Tad_N"/>
</dbReference>
<dbReference type="STRING" id="394221.Mmar10_2602"/>
<evidence type="ECO:0000259" key="2">
    <source>
        <dbReference type="Pfam" id="PF13400"/>
    </source>
</evidence>